<proteinExistence type="predicted"/>
<protein>
    <submittedName>
        <fullName evidence="2">Uncharacterized protein</fullName>
    </submittedName>
</protein>
<name>A0A923MH49_9FIRM</name>
<evidence type="ECO:0000313" key="3">
    <source>
        <dbReference type="Proteomes" id="UP000620327"/>
    </source>
</evidence>
<feature type="transmembrane region" description="Helical" evidence="1">
    <location>
        <begin position="12"/>
        <end position="32"/>
    </location>
</feature>
<evidence type="ECO:0000313" key="2">
    <source>
        <dbReference type="EMBL" id="MBC5770238.1"/>
    </source>
</evidence>
<comment type="caution">
    <text evidence="2">The sequence shown here is derived from an EMBL/GenBank/DDBJ whole genome shotgun (WGS) entry which is preliminary data.</text>
</comment>
<dbReference type="Proteomes" id="UP000620327">
    <property type="component" value="Unassembled WGS sequence"/>
</dbReference>
<evidence type="ECO:0000256" key="1">
    <source>
        <dbReference type="SAM" id="Phobius"/>
    </source>
</evidence>
<organism evidence="2 3">
    <name type="scientific">Dysosmobacter segnis</name>
    <dbReference type="NCBI Taxonomy" id="2763042"/>
    <lineage>
        <taxon>Bacteria</taxon>
        <taxon>Bacillati</taxon>
        <taxon>Bacillota</taxon>
        <taxon>Clostridia</taxon>
        <taxon>Eubacteriales</taxon>
        <taxon>Oscillospiraceae</taxon>
        <taxon>Dysosmobacter</taxon>
    </lineage>
</organism>
<dbReference type="EMBL" id="JACOQI010000006">
    <property type="protein sequence ID" value="MBC5770238.1"/>
    <property type="molecule type" value="Genomic_DNA"/>
</dbReference>
<keyword evidence="1" id="KW-0812">Transmembrane</keyword>
<keyword evidence="3" id="KW-1185">Reference proteome</keyword>
<feature type="transmembrane region" description="Helical" evidence="1">
    <location>
        <begin position="52"/>
        <end position="74"/>
    </location>
</feature>
<accession>A0A923MH49</accession>
<dbReference type="AlphaFoldDB" id="A0A923MH49"/>
<reference evidence="2" key="1">
    <citation type="submission" date="2020-08" db="EMBL/GenBank/DDBJ databases">
        <title>Genome public.</title>
        <authorList>
            <person name="Liu C."/>
            <person name="Sun Q."/>
        </authorList>
    </citation>
    <scope>NUCLEOTIDE SEQUENCE</scope>
    <source>
        <strain evidence="2">BX15</strain>
    </source>
</reference>
<sequence>MKWMVKRMKKLSYLFIAIAILLSDIMCFVVAYNYRDMLCGIEHAAYSAPANVAFLSAIPFGIGIIICAVVAYTLHKKAR</sequence>
<keyword evidence="1" id="KW-0472">Membrane</keyword>
<keyword evidence="1" id="KW-1133">Transmembrane helix</keyword>
<gene>
    <name evidence="2" type="ORF">H8Z83_07870</name>
</gene>